<comment type="caution">
    <text evidence="4">The sequence shown here is derived from an EMBL/GenBank/DDBJ whole genome shotgun (WGS) entry which is preliminary data.</text>
</comment>
<dbReference type="CDD" id="cd03047">
    <property type="entry name" value="GST_N_2"/>
    <property type="match status" value="1"/>
</dbReference>
<evidence type="ECO:0000259" key="3">
    <source>
        <dbReference type="PROSITE" id="PS50405"/>
    </source>
</evidence>
<dbReference type="GeneID" id="95989431"/>
<dbReference type="Gene3D" id="3.40.30.10">
    <property type="entry name" value="Glutaredoxin"/>
    <property type="match status" value="1"/>
</dbReference>
<name>A0ABR3PWF7_9TREE</name>
<dbReference type="PANTHER" id="PTHR44051">
    <property type="entry name" value="GLUTATHIONE S-TRANSFERASE-RELATED"/>
    <property type="match status" value="1"/>
</dbReference>
<dbReference type="InterPro" id="IPR010987">
    <property type="entry name" value="Glutathione-S-Trfase_C-like"/>
</dbReference>
<evidence type="ECO:0000259" key="2">
    <source>
        <dbReference type="PROSITE" id="PS50404"/>
    </source>
</evidence>
<comment type="similarity">
    <text evidence="1">Belongs to the GST superfamily.</text>
</comment>
<evidence type="ECO:0000313" key="4">
    <source>
        <dbReference type="EMBL" id="KAL1406682.1"/>
    </source>
</evidence>
<dbReference type="SFLD" id="SFLDS00019">
    <property type="entry name" value="Glutathione_Transferase_(cytos"/>
    <property type="match status" value="1"/>
</dbReference>
<dbReference type="SFLD" id="SFLDG00358">
    <property type="entry name" value="Main_(cytGST)"/>
    <property type="match status" value="1"/>
</dbReference>
<dbReference type="Gene3D" id="1.20.1050.10">
    <property type="match status" value="1"/>
</dbReference>
<reference evidence="4 5" key="1">
    <citation type="submission" date="2023-08" db="EMBL/GenBank/DDBJ databases">
        <title>Annotated Genome Sequence of Vanrija albida AlHP1.</title>
        <authorList>
            <person name="Herzog R."/>
        </authorList>
    </citation>
    <scope>NUCLEOTIDE SEQUENCE [LARGE SCALE GENOMIC DNA]</scope>
    <source>
        <strain evidence="4 5">AlHP1</strain>
    </source>
</reference>
<dbReference type="CDD" id="cd03180">
    <property type="entry name" value="GST_C_2"/>
    <property type="match status" value="1"/>
</dbReference>
<dbReference type="SUPFAM" id="SSF47616">
    <property type="entry name" value="GST C-terminal domain-like"/>
    <property type="match status" value="1"/>
</dbReference>
<proteinExistence type="inferred from homology"/>
<evidence type="ECO:0000313" key="5">
    <source>
        <dbReference type="Proteomes" id="UP001565368"/>
    </source>
</evidence>
<dbReference type="SUPFAM" id="SSF52833">
    <property type="entry name" value="Thioredoxin-like"/>
    <property type="match status" value="1"/>
</dbReference>
<keyword evidence="5" id="KW-1185">Reference proteome</keyword>
<gene>
    <name evidence="4" type="ORF">Q8F55_008388</name>
</gene>
<dbReference type="EMBL" id="JBBXJM010000006">
    <property type="protein sequence ID" value="KAL1406682.1"/>
    <property type="molecule type" value="Genomic_DNA"/>
</dbReference>
<dbReference type="InterPro" id="IPR036282">
    <property type="entry name" value="Glutathione-S-Trfase_C_sf"/>
</dbReference>
<accession>A0ABR3PWF7</accession>
<dbReference type="SFLD" id="SFLDG01150">
    <property type="entry name" value="Main.1:_Beta-like"/>
    <property type="match status" value="1"/>
</dbReference>
<evidence type="ECO:0000256" key="1">
    <source>
        <dbReference type="ARBA" id="ARBA00007409"/>
    </source>
</evidence>
<dbReference type="PANTHER" id="PTHR44051:SF19">
    <property type="entry name" value="DISULFIDE-BOND OXIDOREDUCTASE YFCG"/>
    <property type="match status" value="1"/>
</dbReference>
<dbReference type="PROSITE" id="PS50405">
    <property type="entry name" value="GST_CTER"/>
    <property type="match status" value="1"/>
</dbReference>
<organism evidence="4 5">
    <name type="scientific">Vanrija albida</name>
    <dbReference type="NCBI Taxonomy" id="181172"/>
    <lineage>
        <taxon>Eukaryota</taxon>
        <taxon>Fungi</taxon>
        <taxon>Dikarya</taxon>
        <taxon>Basidiomycota</taxon>
        <taxon>Agaricomycotina</taxon>
        <taxon>Tremellomycetes</taxon>
        <taxon>Trichosporonales</taxon>
        <taxon>Trichosporonaceae</taxon>
        <taxon>Vanrija</taxon>
    </lineage>
</organism>
<dbReference type="InterPro" id="IPR040079">
    <property type="entry name" value="Glutathione_S-Trfase"/>
</dbReference>
<feature type="domain" description="GST C-terminal" evidence="3">
    <location>
        <begin position="92"/>
        <end position="212"/>
    </location>
</feature>
<dbReference type="RefSeq" id="XP_069206626.1">
    <property type="nucleotide sequence ID" value="XM_069356785.1"/>
</dbReference>
<evidence type="ECO:0008006" key="6">
    <source>
        <dbReference type="Google" id="ProtNLM"/>
    </source>
</evidence>
<dbReference type="Proteomes" id="UP001565368">
    <property type="component" value="Unassembled WGS sequence"/>
</dbReference>
<feature type="domain" description="GST N-terminal" evidence="2">
    <location>
        <begin position="2"/>
        <end position="83"/>
    </location>
</feature>
<dbReference type="PROSITE" id="PS50404">
    <property type="entry name" value="GST_NTER"/>
    <property type="match status" value="1"/>
</dbReference>
<dbReference type="Pfam" id="PF02798">
    <property type="entry name" value="GST_N"/>
    <property type="match status" value="1"/>
</dbReference>
<dbReference type="Pfam" id="PF13410">
    <property type="entry name" value="GST_C_2"/>
    <property type="match status" value="1"/>
</dbReference>
<sequence>MASITIWGRPNSNNVKKALWIAAELGLKYKHVLAGLQHGVNNTPEYLAMNPNGVIPTLQDDDLVLWESNAIVRYLAAEYAVSSGHPALWPASARARAVGDKWMDWTSTTFAGLYRDVFWGYIRTPPEERDMDKITGNLAKVNDLLRMVDAQLGRTAFLSGSEFGVGDIPLGCFIYTYFALPVERPALPNLERWYADLQKRKAYQDVVMIPLS</sequence>
<dbReference type="InterPro" id="IPR004045">
    <property type="entry name" value="Glutathione_S-Trfase_N"/>
</dbReference>
<dbReference type="InterPro" id="IPR036249">
    <property type="entry name" value="Thioredoxin-like_sf"/>
</dbReference>
<protein>
    <recommendedName>
        <fullName evidence="6">Glutathione S-transferase</fullName>
    </recommendedName>
</protein>